<organism evidence="2 3">
    <name type="scientific">Hymenobacter gelipurpurascens</name>
    <dbReference type="NCBI Taxonomy" id="89968"/>
    <lineage>
        <taxon>Bacteria</taxon>
        <taxon>Pseudomonadati</taxon>
        <taxon>Bacteroidota</taxon>
        <taxon>Cytophagia</taxon>
        <taxon>Cytophagales</taxon>
        <taxon>Hymenobacteraceae</taxon>
        <taxon>Hymenobacter</taxon>
    </lineage>
</organism>
<feature type="transmembrane region" description="Helical" evidence="1">
    <location>
        <begin position="6"/>
        <end position="27"/>
    </location>
</feature>
<feature type="transmembrane region" description="Helical" evidence="1">
    <location>
        <begin position="47"/>
        <end position="70"/>
    </location>
</feature>
<dbReference type="AlphaFoldDB" id="A0A212U9Y3"/>
<dbReference type="EMBL" id="FYEW01000002">
    <property type="protein sequence ID" value="SNC75098.1"/>
    <property type="molecule type" value="Genomic_DNA"/>
</dbReference>
<accession>A0A212U9Y3</accession>
<protein>
    <submittedName>
        <fullName evidence="2">Uncharacterized protein</fullName>
    </submittedName>
</protein>
<evidence type="ECO:0000313" key="2">
    <source>
        <dbReference type="EMBL" id="SNC75098.1"/>
    </source>
</evidence>
<dbReference type="RefSeq" id="WP_088844040.1">
    <property type="nucleotide sequence ID" value="NZ_FYEW01000002.1"/>
</dbReference>
<sequence>MTLLPLLLTLAGSLVCVGCVGGLAFLLSWRDLAATPTERARRLYRALLPGATVLLGLLLWTMFQVMLLWARGASPALAIAP</sequence>
<evidence type="ECO:0000313" key="3">
    <source>
        <dbReference type="Proteomes" id="UP000198131"/>
    </source>
</evidence>
<name>A0A212U9Y3_9BACT</name>
<reference evidence="3" key="1">
    <citation type="submission" date="2017-06" db="EMBL/GenBank/DDBJ databases">
        <authorList>
            <person name="Varghese N."/>
            <person name="Submissions S."/>
        </authorList>
    </citation>
    <scope>NUCLEOTIDE SEQUENCE [LARGE SCALE GENOMIC DNA]</scope>
    <source>
        <strain evidence="3">DSM 11116</strain>
    </source>
</reference>
<keyword evidence="3" id="KW-1185">Reference proteome</keyword>
<keyword evidence="1" id="KW-1133">Transmembrane helix</keyword>
<keyword evidence="1" id="KW-0812">Transmembrane</keyword>
<dbReference type="Proteomes" id="UP000198131">
    <property type="component" value="Unassembled WGS sequence"/>
</dbReference>
<evidence type="ECO:0000256" key="1">
    <source>
        <dbReference type="SAM" id="Phobius"/>
    </source>
</evidence>
<keyword evidence="1" id="KW-0472">Membrane</keyword>
<gene>
    <name evidence="2" type="ORF">SAMN06265337_2703</name>
</gene>
<proteinExistence type="predicted"/>